<dbReference type="InterPro" id="IPR050087">
    <property type="entry name" value="AON_synthase_class-II"/>
</dbReference>
<dbReference type="AlphaFoldDB" id="A0A7C6EIQ1"/>
<evidence type="ECO:0000256" key="2">
    <source>
        <dbReference type="ARBA" id="ARBA00022679"/>
    </source>
</evidence>
<dbReference type="Gene3D" id="3.40.640.10">
    <property type="entry name" value="Type I PLP-dependent aspartate aminotransferase-like (Major domain)"/>
    <property type="match status" value="1"/>
</dbReference>
<dbReference type="InterPro" id="IPR015421">
    <property type="entry name" value="PyrdxlP-dep_Trfase_major"/>
</dbReference>
<keyword evidence="3" id="KW-0032">Aminotransferase</keyword>
<dbReference type="SUPFAM" id="SSF53383">
    <property type="entry name" value="PLP-dependent transferases"/>
    <property type="match status" value="1"/>
</dbReference>
<sequence>MKPYQVNLFAEQEKTSIFLPSEPVFIYNNKKYINFALIDCFNRRNSEYLSEAARLNIDNRNVVDLRNPDDYMEELKNKMSEFKKLDSLTIFSDEISAIYALFSIFNSKATFFIDYETSPVICTVLQYRNIEFFNHRDIEQLSKLLATHTEKVIVIDGLYEWLGYSGPINEIIKIAKENQAVIIANELNSFGLLGRDGRGFVDLFNLYEDINFEIGSFNRYIGGYGAYIGAKKYLINKIKENTNGVYMPVPKFMLAVNLAGIELLKDETKNRQTTAKLWTHSRFFINRLKQIGLKTMSETPVVVIILNNNQEAEAFSKRLFDDGIITDTNKERVKMVLSIEHSRTDLDYTLDRIETHFKDMGIVYPA</sequence>
<proteinExistence type="predicted"/>
<comment type="caution">
    <text evidence="3">The sequence shown here is derived from an EMBL/GenBank/DDBJ whole genome shotgun (WGS) entry which is preliminary data.</text>
</comment>
<dbReference type="PANTHER" id="PTHR13693">
    <property type="entry name" value="CLASS II AMINOTRANSFERASE/8-AMINO-7-OXONONANOATE SYNTHASE"/>
    <property type="match status" value="1"/>
</dbReference>
<evidence type="ECO:0000256" key="1">
    <source>
        <dbReference type="ARBA" id="ARBA00001933"/>
    </source>
</evidence>
<dbReference type="EMBL" id="DTHJ01000053">
    <property type="protein sequence ID" value="HHS62467.1"/>
    <property type="molecule type" value="Genomic_DNA"/>
</dbReference>
<accession>A0A7C6EIQ1</accession>
<name>A0A7C6EIQ1_UNCW3</name>
<keyword evidence="2 3" id="KW-0808">Transferase</keyword>
<gene>
    <name evidence="3" type="ORF">ENV70_02465</name>
</gene>
<reference evidence="3" key="1">
    <citation type="journal article" date="2020" name="mSystems">
        <title>Genome- and Community-Level Interaction Insights into Carbon Utilization and Element Cycling Functions of Hydrothermarchaeota in Hydrothermal Sediment.</title>
        <authorList>
            <person name="Zhou Z."/>
            <person name="Liu Y."/>
            <person name="Xu W."/>
            <person name="Pan J."/>
            <person name="Luo Z.H."/>
            <person name="Li M."/>
        </authorList>
    </citation>
    <scope>NUCLEOTIDE SEQUENCE [LARGE SCALE GENOMIC DNA]</scope>
    <source>
        <strain evidence="3">SpSt-783</strain>
    </source>
</reference>
<evidence type="ECO:0000313" key="3">
    <source>
        <dbReference type="EMBL" id="HHS62467.1"/>
    </source>
</evidence>
<dbReference type="Gene3D" id="3.90.1150.10">
    <property type="entry name" value="Aspartate Aminotransferase, domain 1"/>
    <property type="match status" value="1"/>
</dbReference>
<protein>
    <submittedName>
        <fullName evidence="3">Aminotransferase class I/II-fold pyridoxal phosphate-dependent enzyme</fullName>
    </submittedName>
</protein>
<dbReference type="GO" id="GO:0008483">
    <property type="term" value="F:transaminase activity"/>
    <property type="evidence" value="ECO:0007669"/>
    <property type="project" value="UniProtKB-KW"/>
</dbReference>
<dbReference type="InterPro" id="IPR015424">
    <property type="entry name" value="PyrdxlP-dep_Trfase"/>
</dbReference>
<comment type="cofactor">
    <cofactor evidence="1">
        <name>pyridoxal 5'-phosphate</name>
        <dbReference type="ChEBI" id="CHEBI:597326"/>
    </cofactor>
</comment>
<dbReference type="InterPro" id="IPR015422">
    <property type="entry name" value="PyrdxlP-dep_Trfase_small"/>
</dbReference>
<organism evidence="3">
    <name type="scientific">candidate division WOR-3 bacterium</name>
    <dbReference type="NCBI Taxonomy" id="2052148"/>
    <lineage>
        <taxon>Bacteria</taxon>
        <taxon>Bacteria division WOR-3</taxon>
    </lineage>
</organism>